<dbReference type="Pfam" id="PF10730">
    <property type="entry name" value="DUF2521"/>
    <property type="match status" value="1"/>
</dbReference>
<comment type="caution">
    <text evidence="1">The sequence shown here is derived from an EMBL/GenBank/DDBJ whole genome shotgun (WGS) entry which is preliminary data.</text>
</comment>
<evidence type="ECO:0000313" key="1">
    <source>
        <dbReference type="EMBL" id="NEX79336.1"/>
    </source>
</evidence>
<proteinExistence type="predicted"/>
<sequence>MTVITTFKEKRREKQIKYERSVLRDLSIQTLKERVKQYFGSTRISSAFIINTGMEEACYDVALEAYLLGAKFSKFGYYGEDIESVRMRCYKEEKHLVDTLFNFLLYWGNGEEGVMSESLYYLCEQYVQVWWREGYEKGYRRYKLRLH</sequence>
<accession>A0A6B3TSL6</accession>
<reference evidence="1" key="1">
    <citation type="submission" date="2020-02" db="EMBL/GenBank/DDBJ databases">
        <title>Bacillus sedimentmangrovi sp. nov., isolated from sediment of the mangrove ecosystem.</title>
        <authorList>
            <person name="Liu G."/>
        </authorList>
    </citation>
    <scope>NUCLEOTIDE SEQUENCE [LARGE SCALE GENOMIC DNA]</scope>
    <source>
        <strain evidence="1">SgZ-7</strain>
    </source>
</reference>
<name>A0A6B3TSL6_9BACI</name>
<dbReference type="InterPro" id="IPR019667">
    <property type="entry name" value="Uncharacterised_YbaK"/>
</dbReference>
<dbReference type="Proteomes" id="UP000481621">
    <property type="component" value="Unassembled WGS sequence"/>
</dbReference>
<protein>
    <submittedName>
        <fullName evidence="1">YbaK family protein</fullName>
    </submittedName>
</protein>
<keyword evidence="2" id="KW-1185">Reference proteome</keyword>
<dbReference type="EMBL" id="JAAIUV010000016">
    <property type="protein sequence ID" value="NEX79336.1"/>
    <property type="molecule type" value="Genomic_DNA"/>
</dbReference>
<dbReference type="RefSeq" id="WP_038538577.1">
    <property type="nucleotide sequence ID" value="NZ_JAAIUV010000016.1"/>
</dbReference>
<evidence type="ECO:0000313" key="2">
    <source>
        <dbReference type="Proteomes" id="UP000481621"/>
    </source>
</evidence>
<gene>
    <name evidence="1" type="ORF">G4Z05_10725</name>
</gene>
<dbReference type="AlphaFoldDB" id="A0A6B3TSL6"/>
<organism evidence="1 2">
    <name type="scientific">Neobacillus thermocopriae</name>
    <dbReference type="NCBI Taxonomy" id="1215031"/>
    <lineage>
        <taxon>Bacteria</taxon>
        <taxon>Bacillati</taxon>
        <taxon>Bacillota</taxon>
        <taxon>Bacilli</taxon>
        <taxon>Bacillales</taxon>
        <taxon>Bacillaceae</taxon>
        <taxon>Neobacillus</taxon>
    </lineage>
</organism>